<accession>A0A9N9IN46</accession>
<feature type="non-terminal residue" evidence="7">
    <location>
        <position position="1"/>
    </location>
</feature>
<sequence length="252" mass="27833">MATEEASRDPATSTSKRNTDLEALSLNYLRSQDISVVPDDNNIQKLQPCKLCNKAILGFNLEAFTVLDCGHLFHRICLEKHIIRGATKYPTCPTCNTDIEIFREETALASGECAVLPAEKGEASQQSNVTIVDDGDGDLEEMIRLGLIGKDELSEKTKQVTKEDRGTSPANVHITPSTVQVRSEDQTPIDANVDNSSKSIQNQLTSTSENMLPGNDSLSRDTIKRILPSKRTDVPEEDISNKKQKILDDSWM</sequence>
<feature type="region of interest" description="Disordered" evidence="5">
    <location>
        <begin position="204"/>
        <end position="252"/>
    </location>
</feature>
<comment type="caution">
    <text evidence="7">The sequence shown here is derived from an EMBL/GenBank/DDBJ whole genome shotgun (WGS) entry which is preliminary data.</text>
</comment>
<evidence type="ECO:0000259" key="6">
    <source>
        <dbReference type="PROSITE" id="PS50089"/>
    </source>
</evidence>
<reference evidence="7" key="1">
    <citation type="submission" date="2021-06" db="EMBL/GenBank/DDBJ databases">
        <authorList>
            <person name="Kallberg Y."/>
            <person name="Tangrot J."/>
            <person name="Rosling A."/>
        </authorList>
    </citation>
    <scope>NUCLEOTIDE SEQUENCE</scope>
    <source>
        <strain evidence="7">CL551</strain>
    </source>
</reference>
<dbReference type="Pfam" id="PF00097">
    <property type="entry name" value="zf-C3HC4"/>
    <property type="match status" value="1"/>
</dbReference>
<dbReference type="InterPro" id="IPR013083">
    <property type="entry name" value="Znf_RING/FYVE/PHD"/>
</dbReference>
<gene>
    <name evidence="7" type="ORF">AMORRO_LOCUS14841</name>
</gene>
<dbReference type="InterPro" id="IPR001841">
    <property type="entry name" value="Znf_RING"/>
</dbReference>
<dbReference type="SUPFAM" id="SSF57850">
    <property type="entry name" value="RING/U-box"/>
    <property type="match status" value="1"/>
</dbReference>
<dbReference type="AlphaFoldDB" id="A0A9N9IN46"/>
<dbReference type="SMART" id="SM00184">
    <property type="entry name" value="RING"/>
    <property type="match status" value="1"/>
</dbReference>
<dbReference type="InterPro" id="IPR018957">
    <property type="entry name" value="Znf_C3HC4_RING-type"/>
</dbReference>
<feature type="compositionally biased region" description="Basic and acidic residues" evidence="5">
    <location>
        <begin position="218"/>
        <end position="252"/>
    </location>
</feature>
<dbReference type="OrthoDB" id="2410838at2759"/>
<keyword evidence="3" id="KW-0862">Zinc</keyword>
<evidence type="ECO:0000256" key="1">
    <source>
        <dbReference type="ARBA" id="ARBA00022723"/>
    </source>
</evidence>
<evidence type="ECO:0000256" key="4">
    <source>
        <dbReference type="PROSITE-ProRule" id="PRU00175"/>
    </source>
</evidence>
<feature type="domain" description="RING-type" evidence="6">
    <location>
        <begin position="49"/>
        <end position="96"/>
    </location>
</feature>
<keyword evidence="1" id="KW-0479">Metal-binding</keyword>
<evidence type="ECO:0000256" key="2">
    <source>
        <dbReference type="ARBA" id="ARBA00022771"/>
    </source>
</evidence>
<keyword evidence="2 4" id="KW-0863">Zinc-finger</keyword>
<evidence type="ECO:0000256" key="5">
    <source>
        <dbReference type="SAM" id="MobiDB-lite"/>
    </source>
</evidence>
<name>A0A9N9IN46_9GLOM</name>
<evidence type="ECO:0000313" key="8">
    <source>
        <dbReference type="Proteomes" id="UP000789342"/>
    </source>
</evidence>
<dbReference type="EMBL" id="CAJVPV010031514">
    <property type="protein sequence ID" value="CAG8742976.1"/>
    <property type="molecule type" value="Genomic_DNA"/>
</dbReference>
<dbReference type="GO" id="GO:0008270">
    <property type="term" value="F:zinc ion binding"/>
    <property type="evidence" value="ECO:0007669"/>
    <property type="project" value="UniProtKB-KW"/>
</dbReference>
<proteinExistence type="predicted"/>
<evidence type="ECO:0000313" key="7">
    <source>
        <dbReference type="EMBL" id="CAG8742976.1"/>
    </source>
</evidence>
<protein>
    <submittedName>
        <fullName evidence="7">4710_t:CDS:1</fullName>
    </submittedName>
</protein>
<organism evidence="7 8">
    <name type="scientific">Acaulospora morrowiae</name>
    <dbReference type="NCBI Taxonomy" id="94023"/>
    <lineage>
        <taxon>Eukaryota</taxon>
        <taxon>Fungi</taxon>
        <taxon>Fungi incertae sedis</taxon>
        <taxon>Mucoromycota</taxon>
        <taxon>Glomeromycotina</taxon>
        <taxon>Glomeromycetes</taxon>
        <taxon>Diversisporales</taxon>
        <taxon>Acaulosporaceae</taxon>
        <taxon>Acaulospora</taxon>
    </lineage>
</organism>
<dbReference type="Gene3D" id="3.30.40.10">
    <property type="entry name" value="Zinc/RING finger domain, C3HC4 (zinc finger)"/>
    <property type="match status" value="1"/>
</dbReference>
<keyword evidence="8" id="KW-1185">Reference proteome</keyword>
<evidence type="ECO:0000256" key="3">
    <source>
        <dbReference type="ARBA" id="ARBA00022833"/>
    </source>
</evidence>
<dbReference type="PROSITE" id="PS50089">
    <property type="entry name" value="ZF_RING_2"/>
    <property type="match status" value="1"/>
</dbReference>
<dbReference type="Proteomes" id="UP000789342">
    <property type="component" value="Unassembled WGS sequence"/>
</dbReference>